<accession>A0A1V4D8F4</accession>
<dbReference type="PANTHER" id="PTHR20883">
    <property type="entry name" value="PHYTANOYL-COA DIOXYGENASE DOMAIN CONTAINING 1"/>
    <property type="match status" value="1"/>
</dbReference>
<dbReference type="SUPFAM" id="SSF51197">
    <property type="entry name" value="Clavaminate synthase-like"/>
    <property type="match status" value="1"/>
</dbReference>
<dbReference type="EMBL" id="LAKD02000024">
    <property type="protein sequence ID" value="OPF81401.1"/>
    <property type="molecule type" value="Genomic_DNA"/>
</dbReference>
<dbReference type="AlphaFoldDB" id="A0A1V4D8F4"/>
<evidence type="ECO:0008006" key="4">
    <source>
        <dbReference type="Google" id="ProtNLM"/>
    </source>
</evidence>
<dbReference type="Pfam" id="PF05721">
    <property type="entry name" value="PhyH"/>
    <property type="match status" value="1"/>
</dbReference>
<name>A0A1V4D8F4_9ACTN</name>
<proteinExistence type="predicted"/>
<organism evidence="2 3">
    <name type="scientific">Streptomyces antioxidans</name>
    <dbReference type="NCBI Taxonomy" id="1507734"/>
    <lineage>
        <taxon>Bacteria</taxon>
        <taxon>Bacillati</taxon>
        <taxon>Actinomycetota</taxon>
        <taxon>Actinomycetes</taxon>
        <taxon>Kitasatosporales</taxon>
        <taxon>Streptomycetaceae</taxon>
        <taxon>Streptomyces</taxon>
    </lineage>
</organism>
<protein>
    <recommendedName>
        <fullName evidence="4">Phytanoyl-CoA dioxygenase</fullName>
    </recommendedName>
</protein>
<evidence type="ECO:0000256" key="1">
    <source>
        <dbReference type="SAM" id="MobiDB-lite"/>
    </source>
</evidence>
<keyword evidence="3" id="KW-1185">Reference proteome</keyword>
<dbReference type="RefSeq" id="WP_046086671.1">
    <property type="nucleotide sequence ID" value="NZ_LAKD02000024.1"/>
</dbReference>
<evidence type="ECO:0000313" key="3">
    <source>
        <dbReference type="Proteomes" id="UP000033615"/>
    </source>
</evidence>
<gene>
    <name evidence="2" type="ORF">VT50_0210035</name>
</gene>
<dbReference type="PANTHER" id="PTHR20883:SF46">
    <property type="entry name" value="PHYTANOYL-COA HYDROXYLASE"/>
    <property type="match status" value="1"/>
</dbReference>
<dbReference type="Proteomes" id="UP000033615">
    <property type="component" value="Unassembled WGS sequence"/>
</dbReference>
<reference evidence="2" key="1">
    <citation type="submission" date="2016-12" db="EMBL/GenBank/DDBJ databases">
        <title>Genome sequence of Streptomyces antioxidans MUSC 164.</title>
        <authorList>
            <person name="Lee L.-H."/>
            <person name="Ser H.-L."/>
        </authorList>
    </citation>
    <scope>NUCLEOTIDE SEQUENCE [LARGE SCALE GENOMIC DNA]</scope>
    <source>
        <strain evidence="2">MUSC 164</strain>
    </source>
</reference>
<dbReference type="Gene3D" id="2.60.120.620">
    <property type="entry name" value="q2cbj1_9rhob like domain"/>
    <property type="match status" value="1"/>
</dbReference>
<feature type="region of interest" description="Disordered" evidence="1">
    <location>
        <begin position="189"/>
        <end position="208"/>
    </location>
</feature>
<comment type="caution">
    <text evidence="2">The sequence shown here is derived from an EMBL/GenBank/DDBJ whole genome shotgun (WGS) entry which is preliminary data.</text>
</comment>
<dbReference type="OrthoDB" id="9796766at2"/>
<sequence length="282" mass="30923">MTSYGSLDVEVGVFGPAEMDHVKDYYLAHGFAVIRGLWPDEYIDQLDVACSQAQADVAAGRLGGRHRSRDNFDPTDGSAAPTVHYVLHVSEVVQQVREAFHQPDIGQLVNDLIGSNWLLEGGLFGVVFQDARSDSNSGYSRIGWHSDWQGGPHLTRWPSTAITIHLDATGPANGFLRVLPGSHLWATPAPPVEQKPESWQDTGGRTDQPPPLAMPSAFEHIPGEVALYCRRGDVLLHDCYLWHAAARGTDDTVGRRHLRGSWYTGLENQGVVPGQFVKNAAR</sequence>
<dbReference type="InterPro" id="IPR008775">
    <property type="entry name" value="Phytyl_CoA_dOase-like"/>
</dbReference>
<dbReference type="GO" id="GO:0005506">
    <property type="term" value="F:iron ion binding"/>
    <property type="evidence" value="ECO:0007669"/>
    <property type="project" value="UniProtKB-ARBA"/>
</dbReference>
<evidence type="ECO:0000313" key="2">
    <source>
        <dbReference type="EMBL" id="OPF81401.1"/>
    </source>
</evidence>
<dbReference type="GO" id="GO:0016706">
    <property type="term" value="F:2-oxoglutarate-dependent dioxygenase activity"/>
    <property type="evidence" value="ECO:0007669"/>
    <property type="project" value="UniProtKB-ARBA"/>
</dbReference>